<evidence type="ECO:0000313" key="2">
    <source>
        <dbReference type="Proteomes" id="UP001055879"/>
    </source>
</evidence>
<evidence type="ECO:0000313" key="1">
    <source>
        <dbReference type="EMBL" id="KAI3772263.1"/>
    </source>
</evidence>
<gene>
    <name evidence="1" type="ORF">L6452_03445</name>
</gene>
<sequence length="95" mass="10850">MSDLGWAWILLALSWCNELVVKAKSVFQHDFQDPNPLSTDGMMYVLTLAAAEVPVAIWSYGCGCMYPHSYIGQRYFPDIFPLLSSSLPYFFHDQH</sequence>
<accession>A0ACB9FN88</accession>
<comment type="caution">
    <text evidence="1">The sequence shown here is derived from an EMBL/GenBank/DDBJ whole genome shotgun (WGS) entry which is preliminary data.</text>
</comment>
<organism evidence="1 2">
    <name type="scientific">Arctium lappa</name>
    <name type="common">Greater burdock</name>
    <name type="synonym">Lappa major</name>
    <dbReference type="NCBI Taxonomy" id="4217"/>
    <lineage>
        <taxon>Eukaryota</taxon>
        <taxon>Viridiplantae</taxon>
        <taxon>Streptophyta</taxon>
        <taxon>Embryophyta</taxon>
        <taxon>Tracheophyta</taxon>
        <taxon>Spermatophyta</taxon>
        <taxon>Magnoliopsida</taxon>
        <taxon>eudicotyledons</taxon>
        <taxon>Gunneridae</taxon>
        <taxon>Pentapetalae</taxon>
        <taxon>asterids</taxon>
        <taxon>campanulids</taxon>
        <taxon>Asterales</taxon>
        <taxon>Asteraceae</taxon>
        <taxon>Carduoideae</taxon>
        <taxon>Cardueae</taxon>
        <taxon>Arctiinae</taxon>
        <taxon>Arctium</taxon>
    </lineage>
</organism>
<dbReference type="Proteomes" id="UP001055879">
    <property type="component" value="Linkage Group LG01"/>
</dbReference>
<proteinExistence type="predicted"/>
<keyword evidence="2" id="KW-1185">Reference proteome</keyword>
<dbReference type="EMBL" id="CM042047">
    <property type="protein sequence ID" value="KAI3772263.1"/>
    <property type="molecule type" value="Genomic_DNA"/>
</dbReference>
<protein>
    <submittedName>
        <fullName evidence="1">Uncharacterized protein</fullName>
    </submittedName>
</protein>
<reference evidence="2" key="1">
    <citation type="journal article" date="2022" name="Mol. Ecol. Resour.">
        <title>The genomes of chicory, endive, great burdock and yacon provide insights into Asteraceae palaeo-polyploidization history and plant inulin production.</title>
        <authorList>
            <person name="Fan W."/>
            <person name="Wang S."/>
            <person name="Wang H."/>
            <person name="Wang A."/>
            <person name="Jiang F."/>
            <person name="Liu H."/>
            <person name="Zhao H."/>
            <person name="Xu D."/>
            <person name="Zhang Y."/>
        </authorList>
    </citation>
    <scope>NUCLEOTIDE SEQUENCE [LARGE SCALE GENOMIC DNA]</scope>
    <source>
        <strain evidence="2">cv. Niubang</strain>
    </source>
</reference>
<name>A0ACB9FN88_ARCLA</name>
<reference evidence="1 2" key="2">
    <citation type="journal article" date="2022" name="Mol. Ecol. Resour.">
        <title>The genomes of chicory, endive, great burdock and yacon provide insights into Asteraceae paleo-polyploidization history and plant inulin production.</title>
        <authorList>
            <person name="Fan W."/>
            <person name="Wang S."/>
            <person name="Wang H."/>
            <person name="Wang A."/>
            <person name="Jiang F."/>
            <person name="Liu H."/>
            <person name="Zhao H."/>
            <person name="Xu D."/>
            <person name="Zhang Y."/>
        </authorList>
    </citation>
    <scope>NUCLEOTIDE SEQUENCE [LARGE SCALE GENOMIC DNA]</scope>
    <source>
        <strain evidence="2">cv. Niubang</strain>
    </source>
</reference>